<proteinExistence type="predicted"/>
<comment type="caution">
    <text evidence="2">The sequence shown here is derived from an EMBL/GenBank/DDBJ whole genome shotgun (WGS) entry which is preliminary data.</text>
</comment>
<evidence type="ECO:0000256" key="1">
    <source>
        <dbReference type="SAM" id="MobiDB-lite"/>
    </source>
</evidence>
<accession>A0A2S5THY0</accession>
<dbReference type="Proteomes" id="UP000238220">
    <property type="component" value="Unassembled WGS sequence"/>
</dbReference>
<protein>
    <submittedName>
        <fullName evidence="2">Uncharacterized protein</fullName>
    </submittedName>
</protein>
<feature type="region of interest" description="Disordered" evidence="1">
    <location>
        <begin position="79"/>
        <end position="98"/>
    </location>
</feature>
<feature type="region of interest" description="Disordered" evidence="1">
    <location>
        <begin position="23"/>
        <end position="66"/>
    </location>
</feature>
<sequence length="325" mass="36335">MSRRYPRNIQKQIAAANELEAQLAQPGPDPAAAPAPEVEPVPAVAPADEPAAEAALPDPGSTPDYWHARFRTTEGVLRKEREERAREQQDQAAQLQQMQRQLAGLQGQIDAGRDPLAGLDLAQHFSAEQIEHYGEDHLRAVLRAAQRTLQPQLQNAMESSLAPLRQELEDTRERVAQTQRSQQQGAYDGFIAELARQVPEWEQVNADPRFLAYLAEHDEATGEERQALLYRLEQRRDAGRVARVFRDYLRGQGARPGVRDPSKRLLPDGSPDGGNPPPDPRPAMSQAQIRQFQADVARGRYRGRAQEQAAMQQRIDEAYMAGRIA</sequence>
<dbReference type="EMBL" id="PSNW01000003">
    <property type="protein sequence ID" value="PPE74594.1"/>
    <property type="molecule type" value="Genomic_DNA"/>
</dbReference>
<evidence type="ECO:0000313" key="3">
    <source>
        <dbReference type="Proteomes" id="UP000238220"/>
    </source>
</evidence>
<feature type="compositionally biased region" description="Basic and acidic residues" evidence="1">
    <location>
        <begin position="79"/>
        <end position="89"/>
    </location>
</feature>
<feature type="compositionally biased region" description="Low complexity" evidence="1">
    <location>
        <begin position="40"/>
        <end position="59"/>
    </location>
</feature>
<dbReference type="AlphaFoldDB" id="A0A2S5THY0"/>
<feature type="compositionally biased region" description="Basic and acidic residues" evidence="1">
    <location>
        <begin position="257"/>
        <end position="266"/>
    </location>
</feature>
<evidence type="ECO:0000313" key="2">
    <source>
        <dbReference type="EMBL" id="PPE74594.1"/>
    </source>
</evidence>
<organism evidence="2 3">
    <name type="scientific">Solimonas fluminis</name>
    <dbReference type="NCBI Taxonomy" id="2086571"/>
    <lineage>
        <taxon>Bacteria</taxon>
        <taxon>Pseudomonadati</taxon>
        <taxon>Pseudomonadota</taxon>
        <taxon>Gammaproteobacteria</taxon>
        <taxon>Nevskiales</taxon>
        <taxon>Nevskiaceae</taxon>
        <taxon>Solimonas</taxon>
    </lineage>
</organism>
<feature type="region of interest" description="Disordered" evidence="1">
    <location>
        <begin position="252"/>
        <end position="288"/>
    </location>
</feature>
<dbReference type="OrthoDB" id="6181751at2"/>
<keyword evidence="3" id="KW-1185">Reference proteome</keyword>
<feature type="compositionally biased region" description="Pro residues" evidence="1">
    <location>
        <begin position="27"/>
        <end position="39"/>
    </location>
</feature>
<dbReference type="RefSeq" id="WP_104229752.1">
    <property type="nucleotide sequence ID" value="NZ_PSNW01000003.1"/>
</dbReference>
<name>A0A2S5THY0_9GAMM</name>
<reference evidence="2 3" key="1">
    <citation type="submission" date="2018-02" db="EMBL/GenBank/DDBJ databases">
        <title>Genome sequencing of Solimonas sp. HR-BB.</title>
        <authorList>
            <person name="Lee Y."/>
            <person name="Jeon C.O."/>
        </authorList>
    </citation>
    <scope>NUCLEOTIDE SEQUENCE [LARGE SCALE GENOMIC DNA]</scope>
    <source>
        <strain evidence="2 3">HR-BB</strain>
    </source>
</reference>
<gene>
    <name evidence="2" type="ORF">C3942_07475</name>
</gene>